<reference evidence="5 6" key="1">
    <citation type="submission" date="2019-09" db="EMBL/GenBank/DDBJ databases">
        <title>Whole genome sequencing of Microbacterium maritypicum.</title>
        <authorList>
            <person name="Lenchi N."/>
        </authorList>
    </citation>
    <scope>NUCLEOTIDE SEQUENCE [LARGE SCALE GENOMIC DNA]</scope>
    <source>
        <strain evidence="5 6">DSM 12512</strain>
    </source>
</reference>
<dbReference type="EMBL" id="WAAQ01000001">
    <property type="protein sequence ID" value="KAB1885893.1"/>
    <property type="molecule type" value="Genomic_DNA"/>
</dbReference>
<dbReference type="PROSITE" id="PS00622">
    <property type="entry name" value="HTH_LUXR_1"/>
    <property type="match status" value="1"/>
</dbReference>
<dbReference type="SUPFAM" id="SSF46894">
    <property type="entry name" value="C-terminal effector domain of the bipartite response regulators"/>
    <property type="match status" value="1"/>
</dbReference>
<dbReference type="SUPFAM" id="SSF52172">
    <property type="entry name" value="CheY-like"/>
    <property type="match status" value="1"/>
</dbReference>
<dbReference type="CDD" id="cd06170">
    <property type="entry name" value="LuxR_C_like"/>
    <property type="match status" value="1"/>
</dbReference>
<dbReference type="SMART" id="SM00421">
    <property type="entry name" value="HTH_LUXR"/>
    <property type="match status" value="1"/>
</dbReference>
<dbReference type="AlphaFoldDB" id="A0AAD3ZYX9"/>
<accession>A0AAD3ZYX9</accession>
<name>A0AAD3ZYX9_MICMQ</name>
<dbReference type="Proteomes" id="UP000436027">
    <property type="component" value="Unassembled WGS sequence"/>
</dbReference>
<evidence type="ECO:0000313" key="5">
    <source>
        <dbReference type="EMBL" id="KAB1885893.1"/>
    </source>
</evidence>
<feature type="modified residue" description="4-aspartylphosphate" evidence="2">
    <location>
        <position position="53"/>
    </location>
</feature>
<dbReference type="Pfam" id="PF00196">
    <property type="entry name" value="GerE"/>
    <property type="match status" value="1"/>
</dbReference>
<evidence type="ECO:0000256" key="1">
    <source>
        <dbReference type="ARBA" id="ARBA00023125"/>
    </source>
</evidence>
<dbReference type="RefSeq" id="WP_151485575.1">
    <property type="nucleotide sequence ID" value="NZ_BAAAIN010000002.1"/>
</dbReference>
<proteinExistence type="predicted"/>
<dbReference type="InterPro" id="IPR036388">
    <property type="entry name" value="WH-like_DNA-bd_sf"/>
</dbReference>
<dbReference type="PRINTS" id="PR00038">
    <property type="entry name" value="HTHLUXR"/>
</dbReference>
<evidence type="ECO:0000256" key="2">
    <source>
        <dbReference type="PROSITE-ProRule" id="PRU00169"/>
    </source>
</evidence>
<feature type="domain" description="HTH luxR-type" evidence="3">
    <location>
        <begin position="134"/>
        <end position="204"/>
    </location>
</feature>
<protein>
    <submittedName>
        <fullName evidence="5">Response regulator transcription factor</fullName>
    </submittedName>
</protein>
<keyword evidence="1" id="KW-0238">DNA-binding</keyword>
<organism evidence="5 6">
    <name type="scientific">Microbacterium maritypicum</name>
    <name type="common">Microbacterium liquefaciens</name>
    <dbReference type="NCBI Taxonomy" id="33918"/>
    <lineage>
        <taxon>Bacteria</taxon>
        <taxon>Bacillati</taxon>
        <taxon>Actinomycetota</taxon>
        <taxon>Actinomycetes</taxon>
        <taxon>Micrococcales</taxon>
        <taxon>Microbacteriaceae</taxon>
        <taxon>Microbacterium</taxon>
    </lineage>
</organism>
<keyword evidence="2" id="KW-0597">Phosphoprotein</keyword>
<dbReference type="PROSITE" id="PS50110">
    <property type="entry name" value="RESPONSE_REGULATORY"/>
    <property type="match status" value="1"/>
</dbReference>
<gene>
    <name evidence="5" type="ORF">F6W70_00030</name>
</gene>
<dbReference type="PROSITE" id="PS50043">
    <property type="entry name" value="HTH_LUXR_2"/>
    <property type="match status" value="1"/>
</dbReference>
<dbReference type="PANTHER" id="PTHR43214:SF43">
    <property type="entry name" value="TWO-COMPONENT RESPONSE REGULATOR"/>
    <property type="match status" value="1"/>
</dbReference>
<dbReference type="GO" id="GO:0006355">
    <property type="term" value="P:regulation of DNA-templated transcription"/>
    <property type="evidence" value="ECO:0007669"/>
    <property type="project" value="InterPro"/>
</dbReference>
<evidence type="ECO:0000259" key="3">
    <source>
        <dbReference type="PROSITE" id="PS50043"/>
    </source>
</evidence>
<evidence type="ECO:0000313" key="6">
    <source>
        <dbReference type="Proteomes" id="UP000436027"/>
    </source>
</evidence>
<dbReference type="InterPro" id="IPR016032">
    <property type="entry name" value="Sig_transdc_resp-reg_C-effctor"/>
</dbReference>
<comment type="caution">
    <text evidence="5">The sequence shown here is derived from an EMBL/GenBank/DDBJ whole genome shotgun (WGS) entry which is preliminary data.</text>
</comment>
<dbReference type="InterPro" id="IPR011006">
    <property type="entry name" value="CheY-like_superfamily"/>
</dbReference>
<dbReference type="Gene3D" id="3.40.50.2300">
    <property type="match status" value="1"/>
</dbReference>
<sequence>MPIRVGIIDDQPALVLGITVLVNAQPDMTFIGAFRSVPELLSAGTTLDVVLVDPVLDEGRAQAASVAALLSCGIGVLFFTAATQPRSSFDALEHGGVETIQKTDPLHRVVAGIRAAQRSRSGWSIVGSQMRTPDSAPEVSLSPREHQVLELYAAGATASQVAEALGITRNTVVDHIKRIRLKYVVAGRPAFTKVDLFRRAVEDGLVVGESA</sequence>
<dbReference type="GO" id="GO:0000160">
    <property type="term" value="P:phosphorelay signal transduction system"/>
    <property type="evidence" value="ECO:0007669"/>
    <property type="project" value="InterPro"/>
</dbReference>
<dbReference type="InterPro" id="IPR000792">
    <property type="entry name" value="Tscrpt_reg_LuxR_C"/>
</dbReference>
<feature type="domain" description="Response regulatory" evidence="4">
    <location>
        <begin position="4"/>
        <end position="117"/>
    </location>
</feature>
<dbReference type="PANTHER" id="PTHR43214">
    <property type="entry name" value="TWO-COMPONENT RESPONSE REGULATOR"/>
    <property type="match status" value="1"/>
</dbReference>
<dbReference type="InterPro" id="IPR001789">
    <property type="entry name" value="Sig_transdc_resp-reg_receiver"/>
</dbReference>
<dbReference type="GO" id="GO:0003677">
    <property type="term" value="F:DNA binding"/>
    <property type="evidence" value="ECO:0007669"/>
    <property type="project" value="UniProtKB-KW"/>
</dbReference>
<dbReference type="Gene3D" id="1.10.10.10">
    <property type="entry name" value="Winged helix-like DNA-binding domain superfamily/Winged helix DNA-binding domain"/>
    <property type="match status" value="1"/>
</dbReference>
<evidence type="ECO:0000259" key="4">
    <source>
        <dbReference type="PROSITE" id="PS50110"/>
    </source>
</evidence>
<dbReference type="InterPro" id="IPR039420">
    <property type="entry name" value="WalR-like"/>
</dbReference>